<dbReference type="InterPro" id="IPR031794">
    <property type="entry name" value="HMMR_C"/>
</dbReference>
<accession>A0A507FTZ8</accession>
<evidence type="ECO:0000313" key="6">
    <source>
        <dbReference type="EMBL" id="TPX78658.1"/>
    </source>
</evidence>
<feature type="coiled-coil region" evidence="4">
    <location>
        <begin position="99"/>
        <end position="133"/>
    </location>
</feature>
<dbReference type="OrthoDB" id="419631at2759"/>
<comment type="caution">
    <text evidence="6">The sequence shown here is derived from an EMBL/GenBank/DDBJ whole genome shotgun (WGS) entry which is preliminary data.</text>
</comment>
<dbReference type="Proteomes" id="UP000320333">
    <property type="component" value="Unassembled WGS sequence"/>
</dbReference>
<comment type="subcellular location">
    <subcellularLocation>
        <location evidence="1">Cytoplasm</location>
        <location evidence="1">Cytoskeleton</location>
        <location evidence="1">Spindle</location>
    </subcellularLocation>
</comment>
<feature type="coiled-coil region" evidence="4">
    <location>
        <begin position="555"/>
        <end position="582"/>
    </location>
</feature>
<evidence type="ECO:0000259" key="5">
    <source>
        <dbReference type="Pfam" id="PF15908"/>
    </source>
</evidence>
<feature type="coiled-coil region" evidence="4">
    <location>
        <begin position="867"/>
        <end position="940"/>
    </location>
</feature>
<feature type="coiled-coil region" evidence="4">
    <location>
        <begin position="200"/>
        <end position="262"/>
    </location>
</feature>
<feature type="coiled-coil region" evidence="4">
    <location>
        <begin position="400"/>
        <end position="445"/>
    </location>
</feature>
<reference evidence="6 7" key="1">
    <citation type="journal article" date="2019" name="Sci. Rep.">
        <title>Comparative genomics of chytrid fungi reveal insights into the obligate biotrophic and pathogenic lifestyle of Synchytrium endobioticum.</title>
        <authorList>
            <person name="van de Vossenberg B.T.L.H."/>
            <person name="Warris S."/>
            <person name="Nguyen H.D.T."/>
            <person name="van Gent-Pelzer M.P.E."/>
            <person name="Joly D.L."/>
            <person name="van de Geest H.C."/>
            <person name="Bonants P.J.M."/>
            <person name="Smith D.S."/>
            <person name="Levesque C.A."/>
            <person name="van der Lee T.A.J."/>
        </authorList>
    </citation>
    <scope>NUCLEOTIDE SEQUENCE [LARGE SCALE GENOMIC DNA]</scope>
    <source>
        <strain evidence="6 7">CBS 675.73</strain>
    </source>
</reference>
<feature type="coiled-coil region" evidence="4">
    <location>
        <begin position="1166"/>
        <end position="1193"/>
    </location>
</feature>
<feature type="coiled-coil region" evidence="4">
    <location>
        <begin position="733"/>
        <end position="816"/>
    </location>
</feature>
<dbReference type="Pfam" id="PF15908">
    <property type="entry name" value="HMMR_C"/>
    <property type="match status" value="1"/>
</dbReference>
<feature type="coiled-coil region" evidence="4">
    <location>
        <begin position="1226"/>
        <end position="1299"/>
    </location>
</feature>
<dbReference type="PANTHER" id="PTHR32114">
    <property type="entry name" value="ABC TRANSPORTER ABCH.3"/>
    <property type="match status" value="1"/>
</dbReference>
<gene>
    <name evidence="6" type="ORF">CcCBS67573_g00031</name>
</gene>
<keyword evidence="7" id="KW-1185">Reference proteome</keyword>
<feature type="domain" description="Hyaluronan-mediated motility receptor C-terminal" evidence="5">
    <location>
        <begin position="1400"/>
        <end position="1492"/>
    </location>
</feature>
<organism evidence="6 7">
    <name type="scientific">Chytriomyces confervae</name>
    <dbReference type="NCBI Taxonomy" id="246404"/>
    <lineage>
        <taxon>Eukaryota</taxon>
        <taxon>Fungi</taxon>
        <taxon>Fungi incertae sedis</taxon>
        <taxon>Chytridiomycota</taxon>
        <taxon>Chytridiomycota incertae sedis</taxon>
        <taxon>Chytridiomycetes</taxon>
        <taxon>Chytridiales</taxon>
        <taxon>Chytriomycetaceae</taxon>
        <taxon>Chytriomyces</taxon>
    </lineage>
</organism>
<protein>
    <recommendedName>
        <fullName evidence="5">Hyaluronan-mediated motility receptor C-terminal domain-containing protein</fullName>
    </recommendedName>
</protein>
<sequence length="1589" mass="177647">MRCVILVAPQNDTPGPTDYEVKVSLVSDDRNKKFGFINSSKRFRSPKSAAAAEGDESVSALAANQTQQPAAVPMSRISTRTPALASETLKLKKEAERWQEQYERQLLNHQRDMSQLEERLARLDIALKEALREKNSLASSAIAKEKELAELTHRHTLLKSSLEKSDKTSINLAEKATRSSILERKITDLEKTSAKTRSLVDAKTTTLEKLQFERNELRDQCDSLSKQVWELVDEKSRRDVAYAEAESQREELVARVAELEVIVAQAGGATAEREKELNDRLAMIQEHSDEISKEKVDLQARLQSITRALEAARFEMNADKSKVASLQADIDSHKSLLNALEMDKADWLATRMSMENHAKQLLDKLETAQGTITTLDGQKLNLEKLIGQMEARNIEVASLLAKLEGSVEEREQQLLALEDLRRAEHEEYEEVIESLKAALLHFQTEGAQELTTTQMQIHELTSHLETGMHEIMRRDQMLEAMTAQEEELQMELEATKAELAATTEVYDAFRLNFDEVNAVRNQLAERLIMIEEDLLMTSNDLSATKMELQATKEHVSSLESDIHRLNIALDEATDALRSANANHADATAIHESQMSELNEQLEQERTYRAGERDMTELRIASIEAAALDSMQGKVNLIAELEQHIEALKDEIQGKADELAVIADSHRKELGQVKLELSEQTEMVNEYRERAYDHESAAEGYQNQIYELEKKVKARGVAAAHEAKEMETAFKTIISEFREKIDVLESEKEAVEKSLAAALADAEGHQNRLGDSDENLKALMEKQTSLQERIDGLTQSLEESQAAASSMASELEASKQKIAEISAEKAMSTSSLEALLSETKAELERAYSSARDNQVTWETDSVSLNSKISDLNGKLAGLEQSLEEQMANSVELRKQLDAKNAELAETVAAYQAEVLDLTMQLTSAKSSVADLQAAMDALSNEHLHATARVKELGDAIHHETSRHAETMALATSLDSDLSAERISREELSTKVTELELLLSSELQESRSRQSQIDIQLEIKSTLEAEIKRLSGDYDAQKSLYEELKAQSTAALQIERETVLRERRRSDDLSLSLNFQISTVNKLTAELVVLKTSLEEETAARAEKEGKISSLLSELESERNTLDSLYKRGDELDRALQLERDAHVKAQNLVSELSVTLKAERASNQKILENLKVSLESVQKDLKSAESALAVEKSAHAASVQQFELKENEYRSYHDASKANVSLLVAALQEANDVSKSKDEKLAQLSNDLADCRAKLNGSEMERESLKSRAVASVEAIESERSAHRETVAELQDRNERLAKVLNERDATIKELSAEVVSVKVRQASEAERKDAEIRHLMERLKQMEQESSGMKAALDDARRYEQELASVRSRFEQTMQLMVQENRELTEGLEHNASEIHNLKKDNDRLQDSLTKAEQSQAEVEETLSAHVQFLQKNYKAAFDDIKKLSSDNASLLGHQNAQQKIRHIAKLKEELVKLKQENTAITRERDMLKRRNLVIERDLESFKAVVPKPSHSSNENVNSYEAPSKSVAAAAKRVSRAGRSVLEGRPKGDNGVVTVGGMIGGVVRGGDLPAGNDKVENTEDDGRSFFIAL</sequence>
<evidence type="ECO:0000256" key="1">
    <source>
        <dbReference type="ARBA" id="ARBA00004186"/>
    </source>
</evidence>
<proteinExistence type="predicted"/>
<feature type="coiled-coil region" evidence="4">
    <location>
        <begin position="478"/>
        <end position="505"/>
    </location>
</feature>
<keyword evidence="3" id="KW-0206">Cytoskeleton</keyword>
<name>A0A507FTZ8_9FUNG</name>
<evidence type="ECO:0000256" key="2">
    <source>
        <dbReference type="ARBA" id="ARBA00022490"/>
    </source>
</evidence>
<evidence type="ECO:0000256" key="4">
    <source>
        <dbReference type="SAM" id="Coils"/>
    </source>
</evidence>
<dbReference type="Gene3D" id="1.10.287.2610">
    <property type="match status" value="1"/>
</dbReference>
<evidence type="ECO:0000256" key="3">
    <source>
        <dbReference type="ARBA" id="ARBA00023212"/>
    </source>
</evidence>
<feature type="coiled-coil region" evidence="4">
    <location>
        <begin position="630"/>
        <end position="689"/>
    </location>
</feature>
<feature type="coiled-coil region" evidence="4">
    <location>
        <begin position="983"/>
        <end position="1045"/>
    </location>
</feature>
<dbReference type="EMBL" id="QEAP01000001">
    <property type="protein sequence ID" value="TPX78658.1"/>
    <property type="molecule type" value="Genomic_DNA"/>
</dbReference>
<keyword evidence="2" id="KW-0963">Cytoplasm</keyword>
<feature type="coiled-coil region" evidence="4">
    <location>
        <begin position="1325"/>
        <end position="1491"/>
    </location>
</feature>
<keyword evidence="4" id="KW-0175">Coiled coil</keyword>
<dbReference type="PANTHER" id="PTHR32114:SF2">
    <property type="entry name" value="ABC TRANSPORTER ABCH.3"/>
    <property type="match status" value="1"/>
</dbReference>
<evidence type="ECO:0000313" key="7">
    <source>
        <dbReference type="Proteomes" id="UP000320333"/>
    </source>
</evidence>
<dbReference type="GO" id="GO:0005819">
    <property type="term" value="C:spindle"/>
    <property type="evidence" value="ECO:0007669"/>
    <property type="project" value="UniProtKB-SubCell"/>
</dbReference>